<protein>
    <submittedName>
        <fullName evidence="3">Phage Tail Collar Domain protein</fullName>
    </submittedName>
</protein>
<sequence length="207" mass="21236">MKNLKKSMLAAVGALSLTLSLGTTPNQAKAGLEPFLGDIMIVGFNFCPRGWSEAAGQLLPIAQNQALFSLLGTQFGGDGITTFALPDLRGRITVGQGTGNGLTPRLAGQRFGSETKVMTEATMPQHSHTVQANNLDGDLPGPGNKLLAAAPTGGSGNETIYSQANPNVTMSAAMIAPAGASTPISTLDPTLALYHCIATVGAFPSRN</sequence>
<dbReference type="AlphaFoldDB" id="A0A1V0RPG5"/>
<accession>A0A1V0RPG5</accession>
<keyword evidence="4" id="KW-1185">Reference proteome</keyword>
<feature type="domain" description="Phage tail collar" evidence="2">
    <location>
        <begin position="37"/>
        <end position="92"/>
    </location>
</feature>
<dbReference type="Gene3D" id="3.90.1340.10">
    <property type="entry name" value="Phage tail collar domain"/>
    <property type="match status" value="1"/>
</dbReference>
<gene>
    <name evidence="3" type="ORF">ROSMUCSMR3_01997</name>
</gene>
<dbReference type="Pfam" id="PF07484">
    <property type="entry name" value="Collar"/>
    <property type="match status" value="1"/>
</dbReference>
<reference evidence="3 4" key="1">
    <citation type="submission" date="2017-03" db="EMBL/GenBank/DDBJ databases">
        <title>Genome Sequence of Roseovarius mucosus strain SMR3 Isolated from a culture of the Diatom Skeletonema marinoi.</title>
        <authorList>
            <person name="Topel M."/>
            <person name="Pinder M."/>
            <person name="Johansson O.N."/>
            <person name="Kourtchenko O."/>
            <person name="Godhe A."/>
            <person name="Clarke A.K."/>
        </authorList>
    </citation>
    <scope>NUCLEOTIDE SEQUENCE [LARGE SCALE GENOMIC DNA]</scope>
    <source>
        <strain evidence="3 4">SMR3</strain>
    </source>
</reference>
<dbReference type="SUPFAM" id="SSF88874">
    <property type="entry name" value="Receptor-binding domain of short tail fibre protein gp12"/>
    <property type="match status" value="1"/>
</dbReference>
<proteinExistence type="predicted"/>
<dbReference type="Proteomes" id="UP000192273">
    <property type="component" value="Chromosome"/>
</dbReference>
<evidence type="ECO:0000259" key="2">
    <source>
        <dbReference type="Pfam" id="PF07484"/>
    </source>
</evidence>
<name>A0A1V0RPG5_9RHOB</name>
<evidence type="ECO:0000313" key="4">
    <source>
        <dbReference type="Proteomes" id="UP000192273"/>
    </source>
</evidence>
<dbReference type="InterPro" id="IPR037053">
    <property type="entry name" value="Phage_tail_collar_dom_sf"/>
</dbReference>
<feature type="signal peptide" evidence="1">
    <location>
        <begin position="1"/>
        <end position="30"/>
    </location>
</feature>
<dbReference type="InterPro" id="IPR011083">
    <property type="entry name" value="Phage_tail_collar_dom"/>
</dbReference>
<evidence type="ECO:0000313" key="3">
    <source>
        <dbReference type="EMBL" id="ARE83472.1"/>
    </source>
</evidence>
<dbReference type="KEGG" id="rmm:ROSMUCSMR3_01997"/>
<dbReference type="EMBL" id="CP020474">
    <property type="protein sequence ID" value="ARE83472.1"/>
    <property type="molecule type" value="Genomic_DNA"/>
</dbReference>
<dbReference type="RefSeq" id="WP_008282820.1">
    <property type="nucleotide sequence ID" value="NZ_CP020474.1"/>
</dbReference>
<organism evidence="3 4">
    <name type="scientific">Roseovarius mucosus</name>
    <dbReference type="NCBI Taxonomy" id="215743"/>
    <lineage>
        <taxon>Bacteria</taxon>
        <taxon>Pseudomonadati</taxon>
        <taxon>Pseudomonadota</taxon>
        <taxon>Alphaproteobacteria</taxon>
        <taxon>Rhodobacterales</taxon>
        <taxon>Roseobacteraceae</taxon>
        <taxon>Roseovarius</taxon>
    </lineage>
</organism>
<feature type="chain" id="PRO_5010711016" evidence="1">
    <location>
        <begin position="31"/>
        <end position="207"/>
    </location>
</feature>
<evidence type="ECO:0000256" key="1">
    <source>
        <dbReference type="SAM" id="SignalP"/>
    </source>
</evidence>
<keyword evidence="1" id="KW-0732">Signal</keyword>